<dbReference type="OrthoDB" id="9804150at2"/>
<dbReference type="STRING" id="1851148.SMSP2_00310"/>
<dbReference type="Proteomes" id="UP000188181">
    <property type="component" value="Chromosome"/>
</dbReference>
<dbReference type="GO" id="GO:0061503">
    <property type="term" value="F:tRNA threonylcarbamoyladenosine dehydratase"/>
    <property type="evidence" value="ECO:0007669"/>
    <property type="project" value="TreeGrafter"/>
</dbReference>
<organism evidence="2 3">
    <name type="scientific">Limihaloglobus sulfuriphilus</name>
    <dbReference type="NCBI Taxonomy" id="1851148"/>
    <lineage>
        <taxon>Bacteria</taxon>
        <taxon>Pseudomonadati</taxon>
        <taxon>Planctomycetota</taxon>
        <taxon>Phycisphaerae</taxon>
        <taxon>Sedimentisphaerales</taxon>
        <taxon>Sedimentisphaeraceae</taxon>
        <taxon>Limihaloglobus</taxon>
    </lineage>
</organism>
<evidence type="ECO:0000259" key="1">
    <source>
        <dbReference type="Pfam" id="PF00899"/>
    </source>
</evidence>
<sequence length="260" mass="28591">MNNEQNYINRPQFRRTRLLIGDENFKELNNSFVVVVGLGAVGGYAAEALARSGVGRIRVVDFDTVCETNINRQIYALHSTIGRHKAEVAAERISQINPCCRVEPLTLFTEPQTIPKILDGHPDIIIDAIDSLNPKVELLAQGRAAGLTILSSMGAALRLDVSEIQIASLNDTKYCPLARLVRKRLRRRGADTNITCVYSKEPTYKTSIKKNKQQNPLTVGGKKGRPRDIMGSLPTVPGIFGLILANEAIKILSGLNTMTK</sequence>
<dbReference type="PANTHER" id="PTHR43267">
    <property type="entry name" value="TRNA THREONYLCARBAMOYLADENOSINE DEHYDRATASE"/>
    <property type="match status" value="1"/>
</dbReference>
<dbReference type="Gene3D" id="3.40.50.720">
    <property type="entry name" value="NAD(P)-binding Rossmann-like Domain"/>
    <property type="match status" value="1"/>
</dbReference>
<dbReference type="InterPro" id="IPR000594">
    <property type="entry name" value="ThiF_NAD_FAD-bd"/>
</dbReference>
<evidence type="ECO:0000313" key="2">
    <source>
        <dbReference type="EMBL" id="AQQ69974.1"/>
    </source>
</evidence>
<dbReference type="CDD" id="cd00755">
    <property type="entry name" value="YgdL_like"/>
    <property type="match status" value="1"/>
</dbReference>
<evidence type="ECO:0000313" key="3">
    <source>
        <dbReference type="Proteomes" id="UP000188181"/>
    </source>
</evidence>
<proteinExistence type="predicted"/>
<dbReference type="Pfam" id="PF00899">
    <property type="entry name" value="ThiF"/>
    <property type="match status" value="1"/>
</dbReference>
<dbReference type="PANTHER" id="PTHR43267:SF1">
    <property type="entry name" value="TRNA THREONYLCARBAMOYLADENOSINE DEHYDRATASE"/>
    <property type="match status" value="1"/>
</dbReference>
<dbReference type="InterPro" id="IPR035985">
    <property type="entry name" value="Ubiquitin-activating_enz"/>
</dbReference>
<dbReference type="SUPFAM" id="SSF69572">
    <property type="entry name" value="Activating enzymes of the ubiquitin-like proteins"/>
    <property type="match status" value="1"/>
</dbReference>
<dbReference type="GO" id="GO:0008641">
    <property type="term" value="F:ubiquitin-like modifier activating enzyme activity"/>
    <property type="evidence" value="ECO:0007669"/>
    <property type="project" value="InterPro"/>
</dbReference>
<dbReference type="EMBL" id="CP019646">
    <property type="protein sequence ID" value="AQQ69974.1"/>
    <property type="molecule type" value="Genomic_DNA"/>
</dbReference>
<name>A0A1Q2MBC4_9BACT</name>
<keyword evidence="3" id="KW-1185">Reference proteome</keyword>
<keyword evidence="2" id="KW-0808">Transferase</keyword>
<dbReference type="KEGG" id="pbas:SMSP2_00310"/>
<reference evidence="3" key="1">
    <citation type="submission" date="2017-02" db="EMBL/GenBank/DDBJ databases">
        <title>Comparative genomics and description of representatives of a novel lineage of planctomycetes thriving in anoxic sediments.</title>
        <authorList>
            <person name="Spring S."/>
            <person name="Bunk B."/>
            <person name="Sproer C."/>
        </authorList>
    </citation>
    <scope>NUCLEOTIDE SEQUENCE [LARGE SCALE GENOMIC DNA]</scope>
    <source>
        <strain evidence="3">SM-Chi-D1</strain>
    </source>
</reference>
<dbReference type="GO" id="GO:0061504">
    <property type="term" value="P:cyclic threonylcarbamoyladenosine biosynthetic process"/>
    <property type="evidence" value="ECO:0007669"/>
    <property type="project" value="TreeGrafter"/>
</dbReference>
<dbReference type="AlphaFoldDB" id="A0A1Q2MBC4"/>
<dbReference type="EC" id="2.7.7.80" evidence="2"/>
<protein>
    <submittedName>
        <fullName evidence="2">Molybdopterin-synthase adenylyltransferase</fullName>
        <ecNumber evidence="2">2.7.7.80</ecNumber>
    </submittedName>
</protein>
<feature type="domain" description="THIF-type NAD/FAD binding fold" evidence="1">
    <location>
        <begin position="17"/>
        <end position="256"/>
    </location>
</feature>
<dbReference type="InterPro" id="IPR045886">
    <property type="entry name" value="ThiF/MoeB/HesA"/>
</dbReference>
<accession>A0A1Q2MBC4</accession>
<dbReference type="RefSeq" id="WP_146682272.1">
    <property type="nucleotide sequence ID" value="NZ_CP019646.1"/>
</dbReference>
<dbReference type="GO" id="GO:0061605">
    <property type="term" value="F:molybdopterin-synthase adenylyltransferase activity"/>
    <property type="evidence" value="ECO:0007669"/>
    <property type="project" value="UniProtKB-EC"/>
</dbReference>
<gene>
    <name evidence="2" type="primary">moeB_1</name>
    <name evidence="2" type="ORF">SMSP2_00310</name>
</gene>
<keyword evidence="2" id="KW-0548">Nucleotidyltransferase</keyword>